<accession>A0A8T8E4P7</accession>
<dbReference type="OrthoDB" id="170871at2157"/>
<organism evidence="3 4">
    <name type="scientific">Haloterrigena salifodinae</name>
    <dbReference type="NCBI Taxonomy" id="2675099"/>
    <lineage>
        <taxon>Archaea</taxon>
        <taxon>Methanobacteriati</taxon>
        <taxon>Methanobacteriota</taxon>
        <taxon>Stenosarchaea group</taxon>
        <taxon>Halobacteria</taxon>
        <taxon>Halobacteriales</taxon>
        <taxon>Natrialbaceae</taxon>
        <taxon>Haloterrigena</taxon>
    </lineage>
</organism>
<feature type="compositionally biased region" description="Basic and acidic residues" evidence="2">
    <location>
        <begin position="183"/>
        <end position="208"/>
    </location>
</feature>
<feature type="region of interest" description="Disordered" evidence="2">
    <location>
        <begin position="170"/>
        <end position="282"/>
    </location>
</feature>
<dbReference type="GeneID" id="62874692"/>
<feature type="region of interest" description="Disordered" evidence="2">
    <location>
        <begin position="39"/>
        <end position="58"/>
    </location>
</feature>
<dbReference type="KEGG" id="hsal:JMJ58_06170"/>
<evidence type="ECO:0000256" key="1">
    <source>
        <dbReference type="SAM" id="Coils"/>
    </source>
</evidence>
<dbReference type="RefSeq" id="WP_126662649.1">
    <property type="nucleotide sequence ID" value="NZ_CP069188.1"/>
</dbReference>
<gene>
    <name evidence="3" type="ORF">JMJ58_06170</name>
</gene>
<feature type="coiled-coil region" evidence="1">
    <location>
        <begin position="86"/>
        <end position="146"/>
    </location>
</feature>
<evidence type="ECO:0000313" key="4">
    <source>
        <dbReference type="Proteomes" id="UP000637819"/>
    </source>
</evidence>
<proteinExistence type="predicted"/>
<dbReference type="Proteomes" id="UP000637819">
    <property type="component" value="Chromosome"/>
</dbReference>
<dbReference type="AlphaFoldDB" id="A0A8T8E4P7"/>
<feature type="compositionally biased region" description="Acidic residues" evidence="2">
    <location>
        <begin position="260"/>
        <end position="282"/>
    </location>
</feature>
<protein>
    <submittedName>
        <fullName evidence="3">Uncharacterized protein</fullName>
    </submittedName>
</protein>
<keyword evidence="4" id="KW-1185">Reference proteome</keyword>
<evidence type="ECO:0000256" key="2">
    <source>
        <dbReference type="SAM" id="MobiDB-lite"/>
    </source>
</evidence>
<reference evidence="3 4" key="1">
    <citation type="submission" date="2021-01" db="EMBL/GenBank/DDBJ databases">
        <title>Genome Sequence and Methylation Pattern of Haloterrigena salifodinae BOL5-1, An Extremely Halophilic Archaeon from a Bolivian Salt Mine.</title>
        <authorList>
            <person name="DasSarma P."/>
            <person name="Anton B.P."/>
            <person name="DasSarma S.L."/>
            <person name="von Ehrenheim H.A.L."/>
            <person name="Martinez F.L."/>
            <person name="Guzman D."/>
            <person name="Roberts R.J."/>
            <person name="DasSarma S."/>
        </authorList>
    </citation>
    <scope>NUCLEOTIDE SEQUENCE [LARGE SCALE GENOMIC DNA]</scope>
    <source>
        <strain evidence="3 4">BOL5-1</strain>
    </source>
</reference>
<evidence type="ECO:0000313" key="3">
    <source>
        <dbReference type="EMBL" id="QRV16470.1"/>
    </source>
</evidence>
<sequence>MTSRSVAFFALVALLGLTIAPIASGAVVTTFAADENGAESNSTASVSTHMQSSAADTENTVDAELFTKQYEAAGNESREALVLDRTDELVERLETLETEREELRERQDELDRGAYRARMAKFTVEIRSLEREIERTRQRANETGADTDRLDELRTNAENLSDQEVAETVRQLGGPDNVPGRGPPEDRPGNGQSDDRPGNGPPADRDAETPDNGQGQGNEQAPDGTERGPSDAADGSDSDPGPPGESGTPADRSGNADTGSDTDADPPNDEAGSDADTESEPA</sequence>
<dbReference type="EMBL" id="CP069188">
    <property type="protein sequence ID" value="QRV16470.1"/>
    <property type="molecule type" value="Genomic_DNA"/>
</dbReference>
<keyword evidence="1" id="KW-0175">Coiled coil</keyword>
<feature type="compositionally biased region" description="Low complexity" evidence="2">
    <location>
        <begin position="230"/>
        <end position="239"/>
    </location>
</feature>
<name>A0A8T8E4P7_9EURY</name>